<evidence type="ECO:0000313" key="3">
    <source>
        <dbReference type="EMBL" id="KAK0993261.1"/>
    </source>
</evidence>
<dbReference type="AlphaFoldDB" id="A0AAN6KPA4"/>
<comment type="caution">
    <text evidence="3">The sequence shown here is derived from an EMBL/GenBank/DDBJ whole genome shotgun (WGS) entry which is preliminary data.</text>
</comment>
<dbReference type="Proteomes" id="UP001175353">
    <property type="component" value="Unassembled WGS sequence"/>
</dbReference>
<evidence type="ECO:0000313" key="4">
    <source>
        <dbReference type="Proteomes" id="UP001175353"/>
    </source>
</evidence>
<dbReference type="PANTHER" id="PTHR21193:SF3">
    <property type="entry name" value="OXIDOREDUCTASE-LIKE DOMAIN-CONTAINING PROTEIN 1"/>
    <property type="match status" value="1"/>
</dbReference>
<evidence type="ECO:0000259" key="2">
    <source>
        <dbReference type="Pfam" id="PF09791"/>
    </source>
</evidence>
<feature type="region of interest" description="Disordered" evidence="1">
    <location>
        <begin position="183"/>
        <end position="213"/>
    </location>
</feature>
<accession>A0AAN6KPA4</accession>
<keyword evidence="4" id="KW-1185">Reference proteome</keyword>
<evidence type="ECO:0000256" key="1">
    <source>
        <dbReference type="SAM" id="MobiDB-lite"/>
    </source>
</evidence>
<sequence>MRATARVPIRQALKWHTPYATTLPSPTCQRRAYAGSPARNEAHPFKGYHIDPLDAPLRPARSPPQPAVSVDPTAEQRTKSDEEKLAKFRTVFGSGRPDPSDRKRFLEGKSQLIAGVLVPPRPEEPENCCMSGCVNCVWDFFRDEMEEWAARSGEAREKGKAMERRAIGRGMGLAGVGEGAASHVGGSMDDDGGGSETGWAEGEIGGDGRDGHEDLFADIPVGIREFMKTEKKLKQRQKQSRRVLD</sequence>
<dbReference type="InterPro" id="IPR019180">
    <property type="entry name" value="Oxidoreductase-like_N"/>
</dbReference>
<protein>
    <recommendedName>
        <fullName evidence="2">Oxidoreductase-like domain-containing protein</fullName>
    </recommendedName>
</protein>
<feature type="region of interest" description="Disordered" evidence="1">
    <location>
        <begin position="24"/>
        <end position="44"/>
    </location>
</feature>
<feature type="region of interest" description="Disordered" evidence="1">
    <location>
        <begin position="56"/>
        <end position="82"/>
    </location>
</feature>
<dbReference type="EMBL" id="JAUJLE010000060">
    <property type="protein sequence ID" value="KAK0993261.1"/>
    <property type="molecule type" value="Genomic_DNA"/>
</dbReference>
<feature type="domain" description="Oxidoreductase-like" evidence="2">
    <location>
        <begin position="113"/>
        <end position="156"/>
    </location>
</feature>
<dbReference type="GO" id="GO:0005739">
    <property type="term" value="C:mitochondrion"/>
    <property type="evidence" value="ECO:0007669"/>
    <property type="project" value="TreeGrafter"/>
</dbReference>
<dbReference type="InterPro" id="IPR039251">
    <property type="entry name" value="OXLD1"/>
</dbReference>
<proteinExistence type="predicted"/>
<reference evidence="3" key="1">
    <citation type="submission" date="2023-06" db="EMBL/GenBank/DDBJ databases">
        <title>Black Yeasts Isolated from many extreme environments.</title>
        <authorList>
            <person name="Coleine C."/>
            <person name="Stajich J.E."/>
            <person name="Selbmann L."/>
        </authorList>
    </citation>
    <scope>NUCLEOTIDE SEQUENCE</scope>
    <source>
        <strain evidence="3">CCFEE 5200</strain>
    </source>
</reference>
<gene>
    <name evidence="3" type="ORF">LTR91_008052</name>
</gene>
<name>A0AAN6KPA4_9PEZI</name>
<organism evidence="3 4">
    <name type="scientific">Friedmanniomyces endolithicus</name>
    <dbReference type="NCBI Taxonomy" id="329885"/>
    <lineage>
        <taxon>Eukaryota</taxon>
        <taxon>Fungi</taxon>
        <taxon>Dikarya</taxon>
        <taxon>Ascomycota</taxon>
        <taxon>Pezizomycotina</taxon>
        <taxon>Dothideomycetes</taxon>
        <taxon>Dothideomycetidae</taxon>
        <taxon>Mycosphaerellales</taxon>
        <taxon>Teratosphaeriaceae</taxon>
        <taxon>Friedmanniomyces</taxon>
    </lineage>
</organism>
<dbReference type="Pfam" id="PF09791">
    <property type="entry name" value="Oxidored-like"/>
    <property type="match status" value="1"/>
</dbReference>
<dbReference type="PANTHER" id="PTHR21193">
    <property type="entry name" value="OXIDOREDUCTASE-LIKE DOMAIN-CONTAINING PROTEIN 1"/>
    <property type="match status" value="1"/>
</dbReference>